<protein>
    <submittedName>
        <fullName evidence="2">Uncharacterized protein</fullName>
    </submittedName>
</protein>
<dbReference type="InterPro" id="IPR006311">
    <property type="entry name" value="TAT_signal"/>
</dbReference>
<sequence length="627" mass="63850">MRQERSSRRGTRRRLGRRGVVAAATLGIVAAGATVAGAEITTDNDRRLAAVGPVGAYGFPVWYEDHTGLRLEQCLDAADAYCDPVFLTGEGLDPAEPLHIGRGPADSNWPGESFYYAANNSFDLPDGTRFDFVSALEATFANEEVAEGDQVTFGRLRIRFEDAQPGGTYTITHPYGVDTLTADADGEIRYVQDKTPAPDNFGLALDSRIAPFLVDADGLHETPNGTYVGQPGAETTVTGSTYGTNYIEISGPGLATPFRDATFDLMGKVATNSGIVPVAAYRIDNAGTAQDHLDVYATAGPNDAVQVSGEGIPLTTLAGTGSNYYARIPVAADTFPATVTVINASDDPVAEMTLPVTANVAVTGATYTDAAGSSGGTLTITAVSSDSGATLAGTVGTQPLVFTDGRATLTGMAAPPATVTVTASTGGSDVAPVLVTSATAGEAVPQTAVVAGATAAVGGESITLDGSSSTNATGFSWAQTAGIPVLEGVATDAPSITFDAPAEAGTLTFVLTTTGPAGTRTATHSVAVSAPAVADETAITVGQLRTGTREWRVDGTSTGTTLNTVTVHLTQADGTGRVLVGTAPVDATGAWTLRVANGVAPPAGFTRLVAESSHGAVSPLFGYTTRR</sequence>
<dbReference type="AlphaFoldDB" id="A0A1M7TPM2"/>
<name>A0A1M7TPM2_9ACTN</name>
<dbReference type="EMBL" id="FRDM01000008">
    <property type="protein sequence ID" value="SHN72640.1"/>
    <property type="molecule type" value="Genomic_DNA"/>
</dbReference>
<evidence type="ECO:0000313" key="3">
    <source>
        <dbReference type="Proteomes" id="UP000184428"/>
    </source>
</evidence>
<organism evidence="2 3">
    <name type="scientific">Geodermatophilus obscurus</name>
    <dbReference type="NCBI Taxonomy" id="1861"/>
    <lineage>
        <taxon>Bacteria</taxon>
        <taxon>Bacillati</taxon>
        <taxon>Actinomycetota</taxon>
        <taxon>Actinomycetes</taxon>
        <taxon>Geodermatophilales</taxon>
        <taxon>Geodermatophilaceae</taxon>
        <taxon>Geodermatophilus</taxon>
    </lineage>
</organism>
<dbReference type="PROSITE" id="PS51318">
    <property type="entry name" value="TAT"/>
    <property type="match status" value="1"/>
</dbReference>
<reference evidence="2 3" key="1">
    <citation type="submission" date="2016-12" db="EMBL/GenBank/DDBJ databases">
        <authorList>
            <person name="Song W.-J."/>
            <person name="Kurnit D.M."/>
        </authorList>
    </citation>
    <scope>NUCLEOTIDE SEQUENCE [LARGE SCALE GENOMIC DNA]</scope>
    <source>
        <strain evidence="2 3">DSM 43162</strain>
    </source>
</reference>
<proteinExistence type="predicted"/>
<evidence type="ECO:0000313" key="2">
    <source>
        <dbReference type="EMBL" id="SHN72640.1"/>
    </source>
</evidence>
<accession>A0A1M7TPM2</accession>
<feature type="chain" id="PRO_5012003176" evidence="1">
    <location>
        <begin position="39"/>
        <end position="627"/>
    </location>
</feature>
<gene>
    <name evidence="2" type="ORF">SAMN05660350_02000</name>
</gene>
<feature type="signal peptide" evidence="1">
    <location>
        <begin position="1"/>
        <end position="38"/>
    </location>
</feature>
<dbReference type="Proteomes" id="UP000184428">
    <property type="component" value="Unassembled WGS sequence"/>
</dbReference>
<evidence type="ECO:0000256" key="1">
    <source>
        <dbReference type="SAM" id="SignalP"/>
    </source>
</evidence>
<keyword evidence="1" id="KW-0732">Signal</keyword>